<dbReference type="Proteomes" id="UP001597520">
    <property type="component" value="Unassembled WGS sequence"/>
</dbReference>
<accession>A0ABW5T5J0</accession>
<gene>
    <name evidence="2" type="ORF">ACFSUB_15045</name>
</gene>
<feature type="transmembrane region" description="Helical" evidence="1">
    <location>
        <begin position="20"/>
        <end position="39"/>
    </location>
</feature>
<dbReference type="RefSeq" id="WP_380714078.1">
    <property type="nucleotide sequence ID" value="NZ_JBHUML010000005.1"/>
</dbReference>
<evidence type="ECO:0000313" key="2">
    <source>
        <dbReference type="EMBL" id="MFD2706778.1"/>
    </source>
</evidence>
<feature type="transmembrane region" description="Helical" evidence="1">
    <location>
        <begin position="45"/>
        <end position="72"/>
    </location>
</feature>
<comment type="caution">
    <text evidence="2">The sequence shown here is derived from an EMBL/GenBank/DDBJ whole genome shotgun (WGS) entry which is preliminary data.</text>
</comment>
<proteinExistence type="predicted"/>
<keyword evidence="1" id="KW-0472">Membrane</keyword>
<organism evidence="2 3">
    <name type="scientific">Salibacterium lacus</name>
    <dbReference type="NCBI Taxonomy" id="1898109"/>
    <lineage>
        <taxon>Bacteria</taxon>
        <taxon>Bacillati</taxon>
        <taxon>Bacillota</taxon>
        <taxon>Bacilli</taxon>
        <taxon>Bacillales</taxon>
        <taxon>Bacillaceae</taxon>
    </lineage>
</organism>
<keyword evidence="3" id="KW-1185">Reference proteome</keyword>
<keyword evidence="1" id="KW-0812">Transmembrane</keyword>
<dbReference type="EMBL" id="JBHUML010000005">
    <property type="protein sequence ID" value="MFD2706778.1"/>
    <property type="molecule type" value="Genomic_DNA"/>
</dbReference>
<reference evidence="3" key="1">
    <citation type="journal article" date="2019" name="Int. J. Syst. Evol. Microbiol.">
        <title>The Global Catalogue of Microorganisms (GCM) 10K type strain sequencing project: providing services to taxonomists for standard genome sequencing and annotation.</title>
        <authorList>
            <consortium name="The Broad Institute Genomics Platform"/>
            <consortium name="The Broad Institute Genome Sequencing Center for Infectious Disease"/>
            <person name="Wu L."/>
            <person name="Ma J."/>
        </authorList>
    </citation>
    <scope>NUCLEOTIDE SEQUENCE [LARGE SCALE GENOMIC DNA]</scope>
    <source>
        <strain evidence="3">KCTC 33792</strain>
    </source>
</reference>
<keyword evidence="1" id="KW-1133">Transmembrane helix</keyword>
<sequence length="80" mass="8814">MSIGCCARFQYMNLFGKSAWVLLLLLGTSVLWYVGLSLLPENLGFLLFVFTPFLLGGLITGLVLYGLALGVVRLLECQKK</sequence>
<evidence type="ECO:0000256" key="1">
    <source>
        <dbReference type="SAM" id="Phobius"/>
    </source>
</evidence>
<name>A0ABW5T5J0_9BACI</name>
<evidence type="ECO:0000313" key="3">
    <source>
        <dbReference type="Proteomes" id="UP001597520"/>
    </source>
</evidence>
<protein>
    <submittedName>
        <fullName evidence="2">Uncharacterized protein</fullName>
    </submittedName>
</protein>